<organism evidence="1 2">
    <name type="scientific">Shinella zoogloeoides</name>
    <name type="common">Crabtreella saccharophila</name>
    <dbReference type="NCBI Taxonomy" id="352475"/>
    <lineage>
        <taxon>Bacteria</taxon>
        <taxon>Pseudomonadati</taxon>
        <taxon>Pseudomonadota</taxon>
        <taxon>Alphaproteobacteria</taxon>
        <taxon>Hyphomicrobiales</taxon>
        <taxon>Rhizobiaceae</taxon>
        <taxon>Shinella</taxon>
    </lineage>
</organism>
<proteinExistence type="predicted"/>
<sequence>MSDTAEFWHSRCGELLCLIEDLKEFDANAFDAPDNEKIDEIDKLWKAGLTPESSRLPRYAMIFDGEEGWTMLPDPDGEYVKFEDVASEPKGGNHG</sequence>
<dbReference type="AlphaFoldDB" id="A0A6N8TE81"/>
<name>A0A6N8TE81_SHIZO</name>
<comment type="caution">
    <text evidence="1">The sequence shown here is derived from an EMBL/GenBank/DDBJ whole genome shotgun (WGS) entry which is preliminary data.</text>
</comment>
<protein>
    <submittedName>
        <fullName evidence="1">Uncharacterized protein</fullName>
    </submittedName>
</protein>
<dbReference type="EMBL" id="WUML01000002">
    <property type="protein sequence ID" value="MXN99419.1"/>
    <property type="molecule type" value="Genomic_DNA"/>
</dbReference>
<reference evidence="1 2" key="1">
    <citation type="submission" date="2019-12" db="EMBL/GenBank/DDBJ databases">
        <title>Shinella granuli gen. nov., sp. nov., and proposal of the reclassification of Zoogloea ramigera ATCC 19623 as Shinella zoogloeoides sp. nov.</title>
        <authorList>
            <person name="Gao J."/>
        </authorList>
    </citation>
    <scope>NUCLEOTIDE SEQUENCE [LARGE SCALE GENOMIC DNA]</scope>
    <source>
        <strain evidence="1 2">DSM 287</strain>
    </source>
</reference>
<evidence type="ECO:0000313" key="1">
    <source>
        <dbReference type="EMBL" id="MXN99419.1"/>
    </source>
</evidence>
<dbReference type="RefSeq" id="WP_160784828.1">
    <property type="nucleotide sequence ID" value="NZ_CP086610.1"/>
</dbReference>
<evidence type="ECO:0000313" key="2">
    <source>
        <dbReference type="Proteomes" id="UP000440304"/>
    </source>
</evidence>
<accession>A0A6N8TE81</accession>
<dbReference type="Proteomes" id="UP000440304">
    <property type="component" value="Unassembled WGS sequence"/>
</dbReference>
<gene>
    <name evidence="1" type="ORF">GR156_03850</name>
</gene>